<dbReference type="InterPro" id="IPR020568">
    <property type="entry name" value="Ribosomal_Su5_D2-typ_SF"/>
</dbReference>
<dbReference type="GO" id="GO:0005525">
    <property type="term" value="F:GTP binding"/>
    <property type="evidence" value="ECO:0007669"/>
    <property type="project" value="UniProtKB-UniRule"/>
</dbReference>
<dbReference type="InterPro" id="IPR000640">
    <property type="entry name" value="EFG_V-like"/>
</dbReference>
<dbReference type="CDD" id="cd01886">
    <property type="entry name" value="EF-G"/>
    <property type="match status" value="1"/>
</dbReference>
<comment type="caution">
    <text evidence="8">The sequence shown here is derived from an EMBL/GenBank/DDBJ whole genome shotgun (WGS) entry which is preliminary data.</text>
</comment>
<evidence type="ECO:0000313" key="8">
    <source>
        <dbReference type="EMBL" id="KAG2176968.1"/>
    </source>
</evidence>
<keyword evidence="4 6" id="KW-0342">GTP-binding</keyword>
<dbReference type="GO" id="GO:0003924">
    <property type="term" value="F:GTPase activity"/>
    <property type="evidence" value="ECO:0007669"/>
    <property type="project" value="UniProtKB-UniRule"/>
</dbReference>
<evidence type="ECO:0000256" key="3">
    <source>
        <dbReference type="ARBA" id="ARBA00023128"/>
    </source>
</evidence>
<dbReference type="EMBL" id="JAEPQZ010000009">
    <property type="protein sequence ID" value="KAG2176968.1"/>
    <property type="molecule type" value="Genomic_DNA"/>
</dbReference>
<dbReference type="FunFam" id="3.40.50.300:FF:000514">
    <property type="entry name" value="Ribosome-releasing factor 2, mitochondrial"/>
    <property type="match status" value="1"/>
</dbReference>
<dbReference type="InterPro" id="IPR041095">
    <property type="entry name" value="EFG_II"/>
</dbReference>
<evidence type="ECO:0000256" key="5">
    <source>
        <dbReference type="ARBA" id="ARBA00024731"/>
    </source>
</evidence>
<evidence type="ECO:0000256" key="6">
    <source>
        <dbReference type="HAMAP-Rule" id="MF_03059"/>
    </source>
</evidence>
<comment type="function">
    <text evidence="5">Catalyzes the GTP-dependent ribosomal translocation step during translation elongation. During this step, the ribosome changes from the pre-translocational (PRE) to the post-translocational (POST) state as the newly formed A-site-bound peptidyl-tRNA and P-site-bound deacylated tRNA move to the P and E sites, respectively. Catalyzes the coordinated movement of the two tRNA molecules, the mRNA and conformational changes in the ribosome.</text>
</comment>
<dbReference type="AlphaFoldDB" id="A0A8H7PNB1"/>
<comment type="function">
    <text evidence="6">Mitochondrial GTPase that mediates the disassembly of ribosomes from messenger RNA at the termination of mitochondrial protein biosynthesis. Not involved in the GTP-dependent ribosomal translocation step during translation elongation.</text>
</comment>
<dbReference type="Pfam" id="PF22042">
    <property type="entry name" value="EF-G_D2"/>
    <property type="match status" value="1"/>
</dbReference>
<dbReference type="InterPro" id="IPR035649">
    <property type="entry name" value="EFG_V"/>
</dbReference>
<evidence type="ECO:0000256" key="1">
    <source>
        <dbReference type="ARBA" id="ARBA00022741"/>
    </source>
</evidence>
<dbReference type="Pfam" id="PF14492">
    <property type="entry name" value="EFG_III"/>
    <property type="match status" value="1"/>
</dbReference>
<feature type="binding site" evidence="6">
    <location>
        <begin position="276"/>
        <end position="279"/>
    </location>
    <ligand>
        <name>GTP</name>
        <dbReference type="ChEBI" id="CHEBI:37565"/>
    </ligand>
</feature>
<dbReference type="Proteomes" id="UP000654370">
    <property type="component" value="Unassembled WGS sequence"/>
</dbReference>
<dbReference type="NCBIfam" id="TIGR00231">
    <property type="entry name" value="small_GTP"/>
    <property type="match status" value="1"/>
</dbReference>
<feature type="domain" description="Tr-type G" evidence="7">
    <location>
        <begin position="149"/>
        <end position="432"/>
    </location>
</feature>
<dbReference type="InterPro" id="IPR035647">
    <property type="entry name" value="EFG_III/V"/>
</dbReference>
<dbReference type="Pfam" id="PF00009">
    <property type="entry name" value="GTP_EFTU"/>
    <property type="match status" value="1"/>
</dbReference>
<dbReference type="InterPro" id="IPR000795">
    <property type="entry name" value="T_Tr_GTP-bd_dom"/>
</dbReference>
<dbReference type="PANTHER" id="PTHR43261:SF1">
    <property type="entry name" value="RIBOSOME-RELEASING FACTOR 2, MITOCHONDRIAL"/>
    <property type="match status" value="1"/>
</dbReference>
<dbReference type="SMART" id="SM00889">
    <property type="entry name" value="EFG_IV"/>
    <property type="match status" value="1"/>
</dbReference>
<comment type="subcellular location">
    <subcellularLocation>
        <location evidence="6">Mitochondrion</location>
    </subcellularLocation>
</comment>
<gene>
    <name evidence="6" type="primary">MEF2</name>
    <name evidence="8" type="ORF">INT43_007622</name>
</gene>
<dbReference type="PRINTS" id="PR00315">
    <property type="entry name" value="ELONGATNFCT"/>
</dbReference>
<dbReference type="InterPro" id="IPR009022">
    <property type="entry name" value="EFG_III"/>
</dbReference>
<keyword evidence="1 6" id="KW-0547">Nucleotide-binding</keyword>
<keyword evidence="2 6" id="KW-0648">Protein biosynthesis</keyword>
<keyword evidence="9" id="KW-1185">Reference proteome</keyword>
<dbReference type="InterPro" id="IPR005517">
    <property type="entry name" value="Transl_elong_EFG/EF2_IV"/>
</dbReference>
<dbReference type="SMART" id="SM00838">
    <property type="entry name" value="EFG_C"/>
    <property type="match status" value="1"/>
</dbReference>
<dbReference type="InterPro" id="IPR030851">
    <property type="entry name" value="EFG2"/>
</dbReference>
<dbReference type="SUPFAM" id="SSF54211">
    <property type="entry name" value="Ribosomal protein S5 domain 2-like"/>
    <property type="match status" value="1"/>
</dbReference>
<dbReference type="CDD" id="cd03713">
    <property type="entry name" value="EFG_mtEFG_C"/>
    <property type="match status" value="1"/>
</dbReference>
<dbReference type="InterPro" id="IPR053905">
    <property type="entry name" value="EF-G-like_DII"/>
</dbReference>
<dbReference type="Gene3D" id="3.40.50.300">
    <property type="entry name" value="P-loop containing nucleotide triphosphate hydrolases"/>
    <property type="match status" value="1"/>
</dbReference>
<feature type="binding site" evidence="6">
    <location>
        <begin position="158"/>
        <end position="165"/>
    </location>
    <ligand>
        <name>GTP</name>
        <dbReference type="ChEBI" id="CHEBI:37565"/>
    </ligand>
</feature>
<keyword evidence="3 6" id="KW-0496">Mitochondrion</keyword>
<dbReference type="Pfam" id="PF00679">
    <property type="entry name" value="EFG_C"/>
    <property type="match status" value="2"/>
</dbReference>
<dbReference type="Gene3D" id="3.30.70.240">
    <property type="match status" value="1"/>
</dbReference>
<name>A0A8H7PNB1_MORIS</name>
<comment type="similarity">
    <text evidence="6">Belongs to the TRAFAC class translation factor GTPase superfamily. Classic translation factor GTPase family. EF-G/EF-2 subfamily.</text>
</comment>
<reference evidence="8" key="1">
    <citation type="submission" date="2020-12" db="EMBL/GenBank/DDBJ databases">
        <title>Metabolic potential, ecology and presence of endohyphal bacteria is reflected in genomic diversity of Mucoromycotina.</title>
        <authorList>
            <person name="Muszewska A."/>
            <person name="Okrasinska A."/>
            <person name="Steczkiewicz K."/>
            <person name="Drgas O."/>
            <person name="Orlowska M."/>
            <person name="Perlinska-Lenart U."/>
            <person name="Aleksandrzak-Piekarczyk T."/>
            <person name="Szatraj K."/>
            <person name="Zielenkiewicz U."/>
            <person name="Pilsyk S."/>
            <person name="Malc E."/>
            <person name="Mieczkowski P."/>
            <person name="Kruszewska J.S."/>
            <person name="Biernat P."/>
            <person name="Pawlowska J."/>
        </authorList>
    </citation>
    <scope>NUCLEOTIDE SEQUENCE</scope>
    <source>
        <strain evidence="8">WA0000067209</strain>
    </source>
</reference>
<dbReference type="HAMAP" id="MF_03059">
    <property type="entry name" value="mEF_G_2"/>
    <property type="match status" value="1"/>
</dbReference>
<sequence>MPNSLKEDLCKKTKDTCSKSCNNNPVDNQCDVPTLKWTCSCGDNKPSVPSYKFPIPFTMCNLDHQNCATNCQHLGKQHNADQVCRLQCDSSFPCNSEKAPVDKNNGAAPKLDISHISGKNQATLLNLDWNVSSFFFFNILNTLLDFTVAKTRNIGIIAHIDAGKTTTTERMLHYAGVTRKIGDVDDGDTVMDYLQAERDRGITINSAAITFGWRGHRINLIDTPGHVDFTIEVERAVRVLDGAVTILDGVAGVEAQTQTVWHQADRYNVPRVAFVNKMDRVGAAFGRTVREIRSKLGARPLVVQIPGPMEESSNGMTSVADIVTMELLEWDNATGATIKRTPLVEGPTFEEAVRGRTALVESLAELDDTIVELFFDQAEGDHMQVKASDIKQAIRRVTLQGKAVPVLCGAAFKNIGVQPVMDAVIDYLPSPLDRPSAIAHHNNGKKTDIALQENGKLVALAFKVTHDPRRGALVYVRVYSGKLNDRSTIFNTTTNSKERVNRLLQMYAKDVEEIPHITAGNIGVIVGLRDTRTGDTLVQSNDSASIKSKLQLGRIDIPSPVFFMAIEPASASEEKPIEEALKKLLREDPSLHVWTDSESGQTLISGMGELHLEIVKDRLLNDFKCKADMGKMRISYRETCQSEAVINHVYDKELLGKRVRAACRIALRPLADDADMEEALDAGWDKEGGSLLQVDVDDMKEYTDDAEVASSSSAISQEEAQQAVKDGLLSGLSRGALLSFPLTRVQIRADKIQLFGADTTPGSIAACVSHAVFDAVKQASPALLEPMMEVHIEVAEDQIGSVVGDLSGTRRGHVIGLESSSPENQFVQQEVNSVIYAPPDSAMAGGVHHQEHATQKRVIKAHVPLSSMIGYSSALRSLTAGNGTFSMRIIGYGDMSQDRERTVIKEIKGY</sequence>
<dbReference type="SUPFAM" id="SSF54980">
    <property type="entry name" value="EF-G C-terminal domain-like"/>
    <property type="match status" value="2"/>
</dbReference>
<dbReference type="InterPro" id="IPR027417">
    <property type="entry name" value="P-loop_NTPase"/>
</dbReference>
<dbReference type="PROSITE" id="PS51722">
    <property type="entry name" value="G_TR_2"/>
    <property type="match status" value="1"/>
</dbReference>
<evidence type="ECO:0000256" key="4">
    <source>
        <dbReference type="ARBA" id="ARBA00023134"/>
    </source>
</evidence>
<dbReference type="InterPro" id="IPR005225">
    <property type="entry name" value="Small_GTP-bd"/>
</dbReference>
<dbReference type="GO" id="GO:0032543">
    <property type="term" value="P:mitochondrial translation"/>
    <property type="evidence" value="ECO:0007669"/>
    <property type="project" value="UniProtKB-UniRule"/>
</dbReference>
<dbReference type="PROSITE" id="PS00301">
    <property type="entry name" value="G_TR_1"/>
    <property type="match status" value="1"/>
</dbReference>
<feature type="binding site" evidence="6">
    <location>
        <begin position="222"/>
        <end position="226"/>
    </location>
    <ligand>
        <name>GTP</name>
        <dbReference type="ChEBI" id="CHEBI:37565"/>
    </ligand>
</feature>
<dbReference type="Gene3D" id="3.30.70.870">
    <property type="entry name" value="Elongation Factor G (Translational Gtpase), domain 3"/>
    <property type="match status" value="1"/>
</dbReference>
<dbReference type="InterPro" id="IPR009000">
    <property type="entry name" value="Transl_B-barrel_sf"/>
</dbReference>
<dbReference type="FunFam" id="3.30.70.870:FF:000007">
    <property type="entry name" value="Ribosome-releasing factor 2, mitochondrial"/>
    <property type="match status" value="1"/>
</dbReference>
<accession>A0A8H7PNB1</accession>
<dbReference type="PANTHER" id="PTHR43261">
    <property type="entry name" value="TRANSLATION ELONGATION FACTOR G-RELATED"/>
    <property type="match status" value="1"/>
</dbReference>
<dbReference type="CDD" id="cd16262">
    <property type="entry name" value="EFG_III"/>
    <property type="match status" value="1"/>
</dbReference>
<organism evidence="8 9">
    <name type="scientific">Mortierella isabellina</name>
    <name type="common">Filamentous fungus</name>
    <name type="synonym">Umbelopsis isabellina</name>
    <dbReference type="NCBI Taxonomy" id="91625"/>
    <lineage>
        <taxon>Eukaryota</taxon>
        <taxon>Fungi</taxon>
        <taxon>Fungi incertae sedis</taxon>
        <taxon>Mucoromycota</taxon>
        <taxon>Mucoromycotina</taxon>
        <taxon>Umbelopsidomycetes</taxon>
        <taxon>Umbelopsidales</taxon>
        <taxon>Umbelopsidaceae</taxon>
        <taxon>Umbelopsis</taxon>
    </lineage>
</organism>
<evidence type="ECO:0000259" key="7">
    <source>
        <dbReference type="PROSITE" id="PS51722"/>
    </source>
</evidence>
<dbReference type="Gene3D" id="3.30.230.10">
    <property type="match status" value="1"/>
</dbReference>
<dbReference type="InterPro" id="IPR056124">
    <property type="entry name" value="DUF7707"/>
</dbReference>
<dbReference type="InterPro" id="IPR014721">
    <property type="entry name" value="Ribsml_uS5_D2-typ_fold_subgr"/>
</dbReference>
<proteinExistence type="inferred from homology"/>
<protein>
    <recommendedName>
        <fullName evidence="6">Ribosome-releasing factor 2, mitochondrial</fullName>
        <shortName evidence="6">RRF2mt</shortName>
    </recommendedName>
    <alternativeName>
        <fullName evidence="6">Elongation factor G 2, mitochondrial</fullName>
        <shortName evidence="6">EF-G2mt</shortName>
        <shortName evidence="6">mEF-G 2</shortName>
    </alternativeName>
</protein>
<evidence type="ECO:0000313" key="9">
    <source>
        <dbReference type="Proteomes" id="UP000654370"/>
    </source>
</evidence>
<dbReference type="Gene3D" id="2.40.30.10">
    <property type="entry name" value="Translation factors"/>
    <property type="match status" value="1"/>
</dbReference>
<dbReference type="SUPFAM" id="SSF50447">
    <property type="entry name" value="Translation proteins"/>
    <property type="match status" value="1"/>
</dbReference>
<dbReference type="Pfam" id="PF24808">
    <property type="entry name" value="DUF7707"/>
    <property type="match status" value="1"/>
</dbReference>
<evidence type="ECO:0000256" key="2">
    <source>
        <dbReference type="ARBA" id="ARBA00022917"/>
    </source>
</evidence>
<dbReference type="OrthoDB" id="198619at2759"/>
<dbReference type="GO" id="GO:0005759">
    <property type="term" value="C:mitochondrial matrix"/>
    <property type="evidence" value="ECO:0007669"/>
    <property type="project" value="UniProtKB-ARBA"/>
</dbReference>
<dbReference type="SUPFAM" id="SSF52540">
    <property type="entry name" value="P-loop containing nucleoside triphosphate hydrolases"/>
    <property type="match status" value="1"/>
</dbReference>
<dbReference type="GO" id="GO:0032790">
    <property type="term" value="P:ribosome disassembly"/>
    <property type="evidence" value="ECO:0007669"/>
    <property type="project" value="UniProtKB-UniRule"/>
</dbReference>
<dbReference type="InterPro" id="IPR031157">
    <property type="entry name" value="G_TR_CS"/>
</dbReference>